<organism evidence="2 3">
    <name type="scientific">Myriangium duriaei CBS 260.36</name>
    <dbReference type="NCBI Taxonomy" id="1168546"/>
    <lineage>
        <taxon>Eukaryota</taxon>
        <taxon>Fungi</taxon>
        <taxon>Dikarya</taxon>
        <taxon>Ascomycota</taxon>
        <taxon>Pezizomycotina</taxon>
        <taxon>Dothideomycetes</taxon>
        <taxon>Dothideomycetidae</taxon>
        <taxon>Myriangiales</taxon>
        <taxon>Myriangiaceae</taxon>
        <taxon>Myriangium</taxon>
    </lineage>
</organism>
<dbReference type="EMBL" id="ML996088">
    <property type="protein sequence ID" value="KAF2151312.1"/>
    <property type="molecule type" value="Genomic_DNA"/>
</dbReference>
<sequence length="366" mass="41545">MTASQPGLSRTGNLSGRDQDLLQLVSNIEHLPSETRLKIYDIYVSDLEDQNVIPSRFHVDENNRQSYNEHSEWSRSLRPPYHLFEGSGVVVKPDFYAVVAAPPLLWLSPRIAREVQLNLRRPPFLVHPNHYAYICTGSWELPATDPVSQWLSTGLSEISTLLVKSEHLDMLHVEIQPSKGDFHVALAITMSKVTATISQALVGVKILMSLDMEEHFVSQLTTDIKRCIKARGGYGLTLSEIKLITDAYLNWIGELSASCRESPKLESSFRDIMDFIETNEADTGEEEEDNDDEEDGEDEDDDHEKEGENEDEDDPASPRETLETGHERQRILGRGKTFEEHMMELLIEGERAAERADRADRASWRI</sequence>
<feature type="compositionally biased region" description="Acidic residues" evidence="1">
    <location>
        <begin position="277"/>
        <end position="315"/>
    </location>
</feature>
<reference evidence="2" key="1">
    <citation type="journal article" date="2020" name="Stud. Mycol.">
        <title>101 Dothideomycetes genomes: a test case for predicting lifestyles and emergence of pathogens.</title>
        <authorList>
            <person name="Haridas S."/>
            <person name="Albert R."/>
            <person name="Binder M."/>
            <person name="Bloem J."/>
            <person name="Labutti K."/>
            <person name="Salamov A."/>
            <person name="Andreopoulos B."/>
            <person name="Baker S."/>
            <person name="Barry K."/>
            <person name="Bills G."/>
            <person name="Bluhm B."/>
            <person name="Cannon C."/>
            <person name="Castanera R."/>
            <person name="Culley D."/>
            <person name="Daum C."/>
            <person name="Ezra D."/>
            <person name="Gonzalez J."/>
            <person name="Henrissat B."/>
            <person name="Kuo A."/>
            <person name="Liang C."/>
            <person name="Lipzen A."/>
            <person name="Lutzoni F."/>
            <person name="Magnuson J."/>
            <person name="Mondo S."/>
            <person name="Nolan M."/>
            <person name="Ohm R."/>
            <person name="Pangilinan J."/>
            <person name="Park H.-J."/>
            <person name="Ramirez L."/>
            <person name="Alfaro M."/>
            <person name="Sun H."/>
            <person name="Tritt A."/>
            <person name="Yoshinaga Y."/>
            <person name="Zwiers L.-H."/>
            <person name="Turgeon B."/>
            <person name="Goodwin S."/>
            <person name="Spatafora J."/>
            <person name="Crous P."/>
            <person name="Grigoriev I."/>
        </authorList>
    </citation>
    <scope>NUCLEOTIDE SEQUENCE</scope>
    <source>
        <strain evidence="2">CBS 260.36</strain>
    </source>
</reference>
<dbReference type="Proteomes" id="UP000799439">
    <property type="component" value="Unassembled WGS sequence"/>
</dbReference>
<feature type="compositionally biased region" description="Basic and acidic residues" evidence="1">
    <location>
        <begin position="316"/>
        <end position="337"/>
    </location>
</feature>
<comment type="caution">
    <text evidence="2">The sequence shown here is derived from an EMBL/GenBank/DDBJ whole genome shotgun (WGS) entry which is preliminary data.</text>
</comment>
<gene>
    <name evidence="2" type="ORF">K461DRAFT_307926</name>
</gene>
<name>A0A9P4IWP7_9PEZI</name>
<evidence type="ECO:0000313" key="2">
    <source>
        <dbReference type="EMBL" id="KAF2151312.1"/>
    </source>
</evidence>
<proteinExistence type="predicted"/>
<protein>
    <submittedName>
        <fullName evidence="2">Uncharacterized protein</fullName>
    </submittedName>
</protein>
<keyword evidence="3" id="KW-1185">Reference proteome</keyword>
<dbReference type="AlphaFoldDB" id="A0A9P4IWP7"/>
<feature type="region of interest" description="Disordered" evidence="1">
    <location>
        <begin position="277"/>
        <end position="337"/>
    </location>
</feature>
<accession>A0A9P4IWP7</accession>
<evidence type="ECO:0000256" key="1">
    <source>
        <dbReference type="SAM" id="MobiDB-lite"/>
    </source>
</evidence>
<evidence type="ECO:0000313" key="3">
    <source>
        <dbReference type="Proteomes" id="UP000799439"/>
    </source>
</evidence>